<gene>
    <name evidence="1" type="ORF">D0862_09161</name>
</gene>
<dbReference type="InterPro" id="IPR024079">
    <property type="entry name" value="MetalloPept_cat_dom_sf"/>
</dbReference>
<evidence type="ECO:0000313" key="1">
    <source>
        <dbReference type="EMBL" id="RMY93605.1"/>
    </source>
</evidence>
<reference evidence="1 2" key="1">
    <citation type="journal article" date="2018" name="BMC Genomics">
        <title>Genomic evidence for intraspecific hybridization in a clonal and extremely halotolerant yeast.</title>
        <authorList>
            <person name="Gostincar C."/>
            <person name="Stajich J.E."/>
            <person name="Zupancic J."/>
            <person name="Zalar P."/>
            <person name="Gunde-Cimerman N."/>
        </authorList>
    </citation>
    <scope>NUCLEOTIDE SEQUENCE [LARGE SCALE GENOMIC DNA]</scope>
    <source>
        <strain evidence="1 2">EXF-171</strain>
    </source>
</reference>
<dbReference type="Gene3D" id="3.40.390.10">
    <property type="entry name" value="Collagenase (Catalytic Domain)"/>
    <property type="match status" value="1"/>
</dbReference>
<dbReference type="GO" id="GO:0008237">
    <property type="term" value="F:metallopeptidase activity"/>
    <property type="evidence" value="ECO:0007669"/>
    <property type="project" value="InterPro"/>
</dbReference>
<protein>
    <submittedName>
        <fullName evidence="1">Uncharacterized protein</fullName>
    </submittedName>
</protein>
<sequence length="276" mass="29897">MLAELTSKALAFFNTSTCTANQTAFARTAFDDAFHDFHTMYISERTGMGIGKLSYEDIPLLRTHYFGSLSLNQSAFVADAIQATKSFSETANLTSSCVRPGVDFRRAMACTSLLGSGIFTITDANSQSIALCPGFFALRQNSAVLVSPRGARQYDATEWNIAATSVIFSLVSLANPQVRQLTPEIKSCGVLADFGTPFPSSSSMNSTALQGCIQRIAATKPDVAIRYAYSYALYTSTIALAAELGMPRPMRLREGGFHGLERRVSRKKRLGSGRFG</sequence>
<accession>A0A3M7FXL2</accession>
<evidence type="ECO:0000313" key="2">
    <source>
        <dbReference type="Proteomes" id="UP000281468"/>
    </source>
</evidence>
<name>A0A3M7FXL2_HORWE</name>
<proteinExistence type="predicted"/>
<dbReference type="AlphaFoldDB" id="A0A3M7FXL2"/>
<dbReference type="Proteomes" id="UP000281468">
    <property type="component" value="Unassembled WGS sequence"/>
</dbReference>
<comment type="caution">
    <text evidence="1">The sequence shown here is derived from an EMBL/GenBank/DDBJ whole genome shotgun (WGS) entry which is preliminary data.</text>
</comment>
<dbReference type="EMBL" id="QWIQ01000328">
    <property type="protein sequence ID" value="RMY93605.1"/>
    <property type="molecule type" value="Genomic_DNA"/>
</dbReference>
<organism evidence="1 2">
    <name type="scientific">Hortaea werneckii</name>
    <name type="common">Black yeast</name>
    <name type="synonym">Cladosporium werneckii</name>
    <dbReference type="NCBI Taxonomy" id="91943"/>
    <lineage>
        <taxon>Eukaryota</taxon>
        <taxon>Fungi</taxon>
        <taxon>Dikarya</taxon>
        <taxon>Ascomycota</taxon>
        <taxon>Pezizomycotina</taxon>
        <taxon>Dothideomycetes</taxon>
        <taxon>Dothideomycetidae</taxon>
        <taxon>Mycosphaerellales</taxon>
        <taxon>Teratosphaeriaceae</taxon>
        <taxon>Hortaea</taxon>
    </lineage>
</organism>
<dbReference type="VEuPathDB" id="FungiDB:BTJ68_03794"/>